<evidence type="ECO:0000256" key="4">
    <source>
        <dbReference type="ARBA" id="ARBA00022884"/>
    </source>
</evidence>
<reference evidence="8" key="1">
    <citation type="submission" date="2021-06" db="EMBL/GenBank/DDBJ databases">
        <authorList>
            <person name="Hodson N. C."/>
            <person name="Mongue J. A."/>
            <person name="Jaron S. K."/>
        </authorList>
    </citation>
    <scope>NUCLEOTIDE SEQUENCE</scope>
</reference>
<dbReference type="GO" id="GO:0006417">
    <property type="term" value="P:regulation of translation"/>
    <property type="evidence" value="ECO:0007669"/>
    <property type="project" value="TreeGrafter"/>
</dbReference>
<evidence type="ECO:0000256" key="2">
    <source>
        <dbReference type="ARBA" id="ARBA00022490"/>
    </source>
</evidence>
<keyword evidence="2" id="KW-0963">Cytoplasm</keyword>
<keyword evidence="3" id="KW-0677">Repeat</keyword>
<comment type="caution">
    <text evidence="8">The sequence shown here is derived from an EMBL/GenBank/DDBJ whole genome shotgun (WGS) entry which is preliminary data.</text>
</comment>
<dbReference type="InterPro" id="IPR000504">
    <property type="entry name" value="RRM_dom"/>
</dbReference>
<gene>
    <name evidence="8" type="ORF">AFUS01_LOCUS44650</name>
</gene>
<feature type="domain" description="RRM" evidence="7">
    <location>
        <begin position="77"/>
        <end position="150"/>
    </location>
</feature>
<dbReference type="OrthoDB" id="1875751at2759"/>
<feature type="compositionally biased region" description="Polar residues" evidence="6">
    <location>
        <begin position="42"/>
        <end position="53"/>
    </location>
</feature>
<dbReference type="EMBL" id="CAJVCH010570568">
    <property type="protein sequence ID" value="CAG7835252.1"/>
    <property type="molecule type" value="Genomic_DNA"/>
</dbReference>
<feature type="region of interest" description="Disordered" evidence="6">
    <location>
        <begin position="145"/>
        <end position="164"/>
    </location>
</feature>
<sequence length="452" mass="48846">MLIVSVTWVDRHSRTTKKRWEVTSRMEGTSVNGMAPAPLENGINTVNGTGDESNSARSSPSVGAGSGSNGSVSGYENKLFVGGLSWQTTPEKLRDYFSQFGAVTDVLVMKDPITQRSRGFGFITFSDPGTVPRVLAVPMHTLDGKRIDPKHATPRSKSGSNKTKKVFVGGVSQETSVEEVKSYFSQFGKVEEAVMLMDQQTKRHRGFGFVTFDSEDVVDRICEIHFHTIKGKKVECKKAQPKETVASLNLLAKRMVLPLSAASTLAAQGSHHLSFKRAKIFEKSLQNPLISSVTCSQRGVGPNISATLGGVAMAPAVAAAAAASYSKLLGAGLNYPSLGSYRYTPYPLPSLNAANSNAIPSLSTSPAYGTYTLPASVDVSSLQNIDWSGVYNAKKNSLLWRRCNNSFIHIKTSTLTTLHFYSSQTTTATNVRRSGCSTRLEKNKAEKDALKL</sequence>
<evidence type="ECO:0000256" key="5">
    <source>
        <dbReference type="PROSITE-ProRule" id="PRU00176"/>
    </source>
</evidence>
<feature type="compositionally biased region" description="Low complexity" evidence="6">
    <location>
        <begin position="55"/>
        <end position="70"/>
    </location>
</feature>
<evidence type="ECO:0000259" key="7">
    <source>
        <dbReference type="PROSITE" id="PS50102"/>
    </source>
</evidence>
<dbReference type="CDD" id="cd12323">
    <property type="entry name" value="RRM2_MSI"/>
    <property type="match status" value="1"/>
</dbReference>
<dbReference type="FunFam" id="3.30.70.330:FF:000025">
    <property type="entry name" value="RNA-binding protein Musashi homolog 2 isoform X1"/>
    <property type="match status" value="1"/>
</dbReference>
<protein>
    <recommendedName>
        <fullName evidence="7">RRM domain-containing protein</fullName>
    </recommendedName>
</protein>
<keyword evidence="4 5" id="KW-0694">RNA-binding</keyword>
<proteinExistence type="predicted"/>
<evidence type="ECO:0000256" key="6">
    <source>
        <dbReference type="SAM" id="MobiDB-lite"/>
    </source>
</evidence>
<feature type="region of interest" description="Disordered" evidence="6">
    <location>
        <begin position="24"/>
        <end position="70"/>
    </location>
</feature>
<dbReference type="SMART" id="SM00360">
    <property type="entry name" value="RRM"/>
    <property type="match status" value="2"/>
</dbReference>
<dbReference type="PANTHER" id="PTHR48032">
    <property type="entry name" value="RNA-BINDING PROTEIN MUSASHI HOMOLOG RBP6"/>
    <property type="match status" value="1"/>
</dbReference>
<name>A0A8J2LRE3_9HEXA</name>
<dbReference type="Pfam" id="PF00076">
    <property type="entry name" value="RRM_1"/>
    <property type="match status" value="2"/>
</dbReference>
<dbReference type="GO" id="GO:0005737">
    <property type="term" value="C:cytoplasm"/>
    <property type="evidence" value="ECO:0007669"/>
    <property type="project" value="UniProtKB-SubCell"/>
</dbReference>
<feature type="domain" description="RRM" evidence="7">
    <location>
        <begin position="164"/>
        <end position="241"/>
    </location>
</feature>
<dbReference type="PROSITE" id="PS50102">
    <property type="entry name" value="RRM"/>
    <property type="match status" value="2"/>
</dbReference>
<accession>A0A8J2LRE3</accession>
<keyword evidence="9" id="KW-1185">Reference proteome</keyword>
<dbReference type="Proteomes" id="UP000708208">
    <property type="component" value="Unassembled WGS sequence"/>
</dbReference>
<evidence type="ECO:0000313" key="8">
    <source>
        <dbReference type="EMBL" id="CAG7835252.1"/>
    </source>
</evidence>
<evidence type="ECO:0000256" key="1">
    <source>
        <dbReference type="ARBA" id="ARBA00004496"/>
    </source>
</evidence>
<dbReference type="InterPro" id="IPR034126">
    <property type="entry name" value="MSI_RRM2"/>
</dbReference>
<dbReference type="PANTHER" id="PTHR48032:SF4">
    <property type="entry name" value="FI20028P1"/>
    <property type="match status" value="1"/>
</dbReference>
<evidence type="ECO:0000256" key="3">
    <source>
        <dbReference type="ARBA" id="ARBA00022737"/>
    </source>
</evidence>
<dbReference type="GO" id="GO:0003729">
    <property type="term" value="F:mRNA binding"/>
    <property type="evidence" value="ECO:0007669"/>
    <property type="project" value="TreeGrafter"/>
</dbReference>
<evidence type="ECO:0000313" key="9">
    <source>
        <dbReference type="Proteomes" id="UP000708208"/>
    </source>
</evidence>
<organism evidence="8 9">
    <name type="scientific">Allacma fusca</name>
    <dbReference type="NCBI Taxonomy" id="39272"/>
    <lineage>
        <taxon>Eukaryota</taxon>
        <taxon>Metazoa</taxon>
        <taxon>Ecdysozoa</taxon>
        <taxon>Arthropoda</taxon>
        <taxon>Hexapoda</taxon>
        <taxon>Collembola</taxon>
        <taxon>Symphypleona</taxon>
        <taxon>Sminthuridae</taxon>
        <taxon>Allacma</taxon>
    </lineage>
</organism>
<comment type="subcellular location">
    <subcellularLocation>
        <location evidence="1">Cytoplasm</location>
    </subcellularLocation>
</comment>
<dbReference type="AlphaFoldDB" id="A0A8J2LRE3"/>